<dbReference type="Gene3D" id="2.40.110.10">
    <property type="entry name" value="Butyryl-CoA Dehydrogenase, subunit A, domain 2"/>
    <property type="match status" value="1"/>
</dbReference>
<evidence type="ECO:0000256" key="4">
    <source>
        <dbReference type="ARBA" id="ARBA00022827"/>
    </source>
</evidence>
<dbReference type="SUPFAM" id="SSF47203">
    <property type="entry name" value="Acyl-CoA dehydrogenase C-terminal domain-like"/>
    <property type="match status" value="1"/>
</dbReference>
<evidence type="ECO:0000259" key="7">
    <source>
        <dbReference type="Pfam" id="PF00441"/>
    </source>
</evidence>
<reference evidence="10 11" key="1">
    <citation type="submission" date="2013-07" db="EMBL/GenBank/DDBJ databases">
        <authorList>
            <consortium name="DOE Joint Genome Institute"/>
            <person name="Eisen J."/>
            <person name="Huntemann M."/>
            <person name="Han J."/>
            <person name="Chen A."/>
            <person name="Kyrpides N."/>
            <person name="Mavromatis K."/>
            <person name="Markowitz V."/>
            <person name="Palaniappan K."/>
            <person name="Ivanova N."/>
            <person name="Schaumberg A."/>
            <person name="Pati A."/>
            <person name="Liolios K."/>
            <person name="Nordberg H.P."/>
            <person name="Cantor M.N."/>
            <person name="Hua S.X."/>
            <person name="Woyke T."/>
        </authorList>
    </citation>
    <scope>NUCLEOTIDE SEQUENCE [LARGE SCALE GENOMIC DNA]</scope>
    <source>
        <strain evidence="10 11">DSM 44712</strain>
    </source>
</reference>
<dbReference type="PANTHER" id="PTHR48083:SF28">
    <property type="entry name" value="ACYL-COA DEHYDROGENASE FAMILY PROTEIN (AFU_ORTHOLOGUE AFUA_6G10880)-RELATED"/>
    <property type="match status" value="1"/>
</dbReference>
<dbReference type="InterPro" id="IPR013786">
    <property type="entry name" value="AcylCoA_DH/ox_N"/>
</dbReference>
<evidence type="ECO:0000259" key="9">
    <source>
        <dbReference type="Pfam" id="PF02771"/>
    </source>
</evidence>
<evidence type="ECO:0000256" key="6">
    <source>
        <dbReference type="RuleBase" id="RU362125"/>
    </source>
</evidence>
<gene>
    <name evidence="10" type="ORF">CryarDRAFT_1656</name>
</gene>
<dbReference type="InterPro" id="IPR037069">
    <property type="entry name" value="AcylCoA_DH/ox_N_sf"/>
</dbReference>
<dbReference type="InterPro" id="IPR036250">
    <property type="entry name" value="AcylCo_DH-like_C"/>
</dbReference>
<dbReference type="EMBL" id="JFBT01000001">
    <property type="protein sequence ID" value="EXG80576.1"/>
    <property type="molecule type" value="Genomic_DNA"/>
</dbReference>
<dbReference type="PROSITE" id="PS00072">
    <property type="entry name" value="ACYL_COA_DH_1"/>
    <property type="match status" value="1"/>
</dbReference>
<dbReference type="SUPFAM" id="SSF56645">
    <property type="entry name" value="Acyl-CoA dehydrogenase NM domain-like"/>
    <property type="match status" value="1"/>
</dbReference>
<dbReference type="Gene3D" id="1.10.540.10">
    <property type="entry name" value="Acyl-CoA dehydrogenase/oxidase, N-terminal domain"/>
    <property type="match status" value="1"/>
</dbReference>
<dbReference type="FunFam" id="2.40.110.10:FF:000002">
    <property type="entry name" value="Acyl-CoA dehydrogenase fadE12"/>
    <property type="match status" value="1"/>
</dbReference>
<dbReference type="GO" id="GO:0033539">
    <property type="term" value="P:fatty acid beta-oxidation using acyl-CoA dehydrogenase"/>
    <property type="evidence" value="ECO:0007669"/>
    <property type="project" value="TreeGrafter"/>
</dbReference>
<evidence type="ECO:0000256" key="2">
    <source>
        <dbReference type="ARBA" id="ARBA00009347"/>
    </source>
</evidence>
<name>A0A011AEW1_9ACTN</name>
<dbReference type="RefSeq" id="WP_035849516.1">
    <property type="nucleotide sequence ID" value="NZ_KK073874.1"/>
</dbReference>
<evidence type="ECO:0000256" key="3">
    <source>
        <dbReference type="ARBA" id="ARBA00022630"/>
    </source>
</evidence>
<dbReference type="FunFam" id="1.20.140.10:FF:000001">
    <property type="entry name" value="Acyl-CoA dehydrogenase"/>
    <property type="match status" value="1"/>
</dbReference>
<feature type="domain" description="Acyl-CoA dehydrogenase/oxidase N-terminal" evidence="9">
    <location>
        <begin position="5"/>
        <end position="118"/>
    </location>
</feature>
<comment type="cofactor">
    <cofactor evidence="1 6">
        <name>FAD</name>
        <dbReference type="ChEBI" id="CHEBI:57692"/>
    </cofactor>
</comment>
<dbReference type="PANTHER" id="PTHR48083">
    <property type="entry name" value="MEDIUM-CHAIN SPECIFIC ACYL-COA DEHYDROGENASE, MITOCHONDRIAL-RELATED"/>
    <property type="match status" value="1"/>
</dbReference>
<dbReference type="PROSITE" id="PS00073">
    <property type="entry name" value="ACYL_COA_DH_2"/>
    <property type="match status" value="1"/>
</dbReference>
<dbReference type="Pfam" id="PF02770">
    <property type="entry name" value="Acyl-CoA_dh_M"/>
    <property type="match status" value="1"/>
</dbReference>
<dbReference type="InterPro" id="IPR006091">
    <property type="entry name" value="Acyl-CoA_Oxase/DH_mid-dom"/>
</dbReference>
<comment type="similarity">
    <text evidence="2 6">Belongs to the acyl-CoA dehydrogenase family.</text>
</comment>
<protein>
    <submittedName>
        <fullName evidence="10">Acyl-CoA dehydrogenase</fullName>
    </submittedName>
</protein>
<evidence type="ECO:0000313" key="11">
    <source>
        <dbReference type="Proteomes" id="UP000021053"/>
    </source>
</evidence>
<dbReference type="InterPro" id="IPR009075">
    <property type="entry name" value="AcylCo_DH/oxidase_C"/>
</dbReference>
<keyword evidence="11" id="KW-1185">Reference proteome</keyword>
<dbReference type="GO" id="GO:0003995">
    <property type="term" value="F:acyl-CoA dehydrogenase activity"/>
    <property type="evidence" value="ECO:0007669"/>
    <property type="project" value="InterPro"/>
</dbReference>
<evidence type="ECO:0000256" key="1">
    <source>
        <dbReference type="ARBA" id="ARBA00001974"/>
    </source>
</evidence>
<sequence length="381" mass="40677">MSWYTPERQLLRASTRRFTEREIVPQLPAWEEAGELPRSLHRAAAKAGLLGVGFPESVGGSGGDPIDVQIIVEEMILSGGSSGLIAGLFTHGIGLPHLVAAGDPDQIDRFVRPVLAGENIAALAVTEPEGGSDVAALRTRAVRDGDHYVVTGSKLFITSGVRADAVTTAVRTGGPGAGGISLLVIERGTPGFTVSSPLKKMGWWCSDTAELRFDGARVPAANLVGAENSGFGQLMTQFAAERLGLAVQAYATAARCLALTLDWVKIRETFDRPLASRQVVRHKLAEMARQVDVSRTYTRAVIDDWLADPTRGDLVSRVAMAKNTAVEACDEAVDTAVQLHGGLGYLRESEVERHYRDSRILGIGGGTTEIMTELIARLLLA</sequence>
<feature type="domain" description="Acyl-CoA dehydrogenase/oxidase C-terminal" evidence="7">
    <location>
        <begin position="228"/>
        <end position="379"/>
    </location>
</feature>
<dbReference type="InterPro" id="IPR046373">
    <property type="entry name" value="Acyl-CoA_Oxase/DH_mid-dom_sf"/>
</dbReference>
<proteinExistence type="inferred from homology"/>
<dbReference type="GO" id="GO:0005737">
    <property type="term" value="C:cytoplasm"/>
    <property type="evidence" value="ECO:0007669"/>
    <property type="project" value="TreeGrafter"/>
</dbReference>
<evidence type="ECO:0000313" key="10">
    <source>
        <dbReference type="EMBL" id="EXG80576.1"/>
    </source>
</evidence>
<dbReference type="PATRIC" id="fig|927661.3.peg.1626"/>
<keyword evidence="3 6" id="KW-0285">Flavoprotein</keyword>
<keyword evidence="5 6" id="KW-0560">Oxidoreductase</keyword>
<feature type="domain" description="Acyl-CoA oxidase/dehydrogenase middle" evidence="8">
    <location>
        <begin position="122"/>
        <end position="215"/>
    </location>
</feature>
<dbReference type="HOGENOM" id="CLU_018204_0_3_11"/>
<dbReference type="OrthoDB" id="3176804at2"/>
<dbReference type="Pfam" id="PF00441">
    <property type="entry name" value="Acyl-CoA_dh_1"/>
    <property type="match status" value="1"/>
</dbReference>
<dbReference type="InterPro" id="IPR050741">
    <property type="entry name" value="Acyl-CoA_dehydrogenase"/>
</dbReference>
<evidence type="ECO:0000256" key="5">
    <source>
        <dbReference type="ARBA" id="ARBA00023002"/>
    </source>
</evidence>
<dbReference type="GO" id="GO:0050660">
    <property type="term" value="F:flavin adenine dinucleotide binding"/>
    <property type="evidence" value="ECO:0007669"/>
    <property type="project" value="InterPro"/>
</dbReference>
<dbReference type="AlphaFoldDB" id="A0A011AEW1"/>
<dbReference type="InterPro" id="IPR006089">
    <property type="entry name" value="Acyl-CoA_DH_CS"/>
</dbReference>
<comment type="caution">
    <text evidence="10">The sequence shown here is derived from an EMBL/GenBank/DDBJ whole genome shotgun (WGS) entry which is preliminary data.</text>
</comment>
<dbReference type="Pfam" id="PF02771">
    <property type="entry name" value="Acyl-CoA_dh_N"/>
    <property type="match status" value="1"/>
</dbReference>
<evidence type="ECO:0000259" key="8">
    <source>
        <dbReference type="Pfam" id="PF02770"/>
    </source>
</evidence>
<accession>A0A011AEW1</accession>
<keyword evidence="4 6" id="KW-0274">FAD</keyword>
<organism evidence="10 11">
    <name type="scientific">Cryptosporangium arvum DSM 44712</name>
    <dbReference type="NCBI Taxonomy" id="927661"/>
    <lineage>
        <taxon>Bacteria</taxon>
        <taxon>Bacillati</taxon>
        <taxon>Actinomycetota</taxon>
        <taxon>Actinomycetes</taxon>
        <taxon>Cryptosporangiales</taxon>
        <taxon>Cryptosporangiaceae</taxon>
        <taxon>Cryptosporangium</taxon>
    </lineage>
</organism>
<dbReference type="InterPro" id="IPR009100">
    <property type="entry name" value="AcylCoA_DH/oxidase_NM_dom_sf"/>
</dbReference>
<dbReference type="Gene3D" id="1.20.140.10">
    <property type="entry name" value="Butyryl-CoA Dehydrogenase, subunit A, domain 3"/>
    <property type="match status" value="1"/>
</dbReference>
<dbReference type="Proteomes" id="UP000021053">
    <property type="component" value="Unassembled WGS sequence"/>
</dbReference>